<dbReference type="EMBL" id="PUFL01000009">
    <property type="protein sequence ID" value="TDG94859.1"/>
    <property type="molecule type" value="Genomic_DNA"/>
</dbReference>
<reference evidence="2 5" key="1">
    <citation type="journal article" date="2017" name="Biosci Microbiota Food Health">
        <title>Genomic characterization reconfirms the taxonomic status of Lactobacillus parakefiri.</title>
        <authorList>
            <person name="Tanizawa Y."/>
            <person name="Kobayashi H."/>
            <person name="Kaminuma E."/>
            <person name="Sakamoto M."/>
            <person name="Ohkuma M."/>
            <person name="Nakamura Y."/>
            <person name="Arita M."/>
            <person name="Tohno M."/>
        </authorList>
    </citation>
    <scope>NUCLEOTIDE SEQUENCE [LARGE SCALE GENOMIC DNA]</scope>
    <source>
        <strain evidence="2 5">JCM 8573</strain>
    </source>
</reference>
<proteinExistence type="predicted"/>
<evidence type="ECO:0000313" key="7">
    <source>
        <dbReference type="Proteomes" id="UP000294668"/>
    </source>
</evidence>
<feature type="region of interest" description="Disordered" evidence="1">
    <location>
        <begin position="1"/>
        <end position="21"/>
    </location>
</feature>
<dbReference type="Proteomes" id="UP000214739">
    <property type="component" value="Unassembled WGS sequence"/>
</dbReference>
<dbReference type="EMBL" id="NCXI01000131">
    <property type="protein sequence ID" value="PAK77240.1"/>
    <property type="molecule type" value="Genomic_DNA"/>
</dbReference>
<name>A0A269XVF2_9LACO</name>
<evidence type="ECO:0000313" key="3">
    <source>
        <dbReference type="EMBL" id="PAK77240.1"/>
    </source>
</evidence>
<dbReference type="GO" id="GO:0005840">
    <property type="term" value="C:ribosome"/>
    <property type="evidence" value="ECO:0007669"/>
    <property type="project" value="UniProtKB-KW"/>
</dbReference>
<evidence type="ECO:0000313" key="6">
    <source>
        <dbReference type="Proteomes" id="UP000216802"/>
    </source>
</evidence>
<keyword evidence="3" id="KW-0687">Ribonucleoprotein</keyword>
<dbReference type="Proteomes" id="UP000294668">
    <property type="component" value="Unassembled WGS sequence"/>
</dbReference>
<keyword evidence="3" id="KW-0689">Ribosomal protein</keyword>
<reference evidence="3 6" key="2">
    <citation type="submission" date="2017-04" db="EMBL/GenBank/DDBJ databases">
        <title>Kefir bacterial isolates.</title>
        <authorList>
            <person name="Kim Y."/>
            <person name="Blasche S."/>
            <person name="Patil K.R."/>
        </authorList>
    </citation>
    <scope>NUCLEOTIDE SEQUENCE [LARGE SCALE GENOMIC DNA]</scope>
    <source>
        <strain evidence="3 6">OG2</strain>
    </source>
</reference>
<evidence type="ECO:0000313" key="2">
    <source>
        <dbReference type="EMBL" id="GAW71359.1"/>
    </source>
</evidence>
<reference evidence="4" key="4">
    <citation type="submission" date="2019-02" db="EMBL/GenBank/DDBJ databases">
        <authorList>
            <person name="Buron G."/>
            <person name="Chaylann A."/>
            <person name="Dolejs I."/>
            <person name="Forster J."/>
            <person name="Miks M.H."/>
        </authorList>
    </citation>
    <scope>NUCLEOTIDE SEQUENCE</scope>
    <source>
        <strain evidence="4">DSM 10551</strain>
    </source>
</reference>
<protein>
    <submittedName>
        <fullName evidence="3">50S ribosomal protein L4</fullName>
    </submittedName>
</protein>
<evidence type="ECO:0000313" key="4">
    <source>
        <dbReference type="EMBL" id="TDG94859.1"/>
    </source>
</evidence>
<evidence type="ECO:0000256" key="1">
    <source>
        <dbReference type="SAM" id="MobiDB-lite"/>
    </source>
</evidence>
<dbReference type="EMBL" id="BDGB01000029">
    <property type="protein sequence ID" value="GAW71359.1"/>
    <property type="molecule type" value="Genomic_DNA"/>
</dbReference>
<evidence type="ECO:0000313" key="5">
    <source>
        <dbReference type="Proteomes" id="UP000214739"/>
    </source>
</evidence>
<dbReference type="OrthoDB" id="2300434at2"/>
<keyword evidence="7" id="KW-1185">Reference proteome</keyword>
<accession>A0A269XVF2</accession>
<dbReference type="Proteomes" id="UP000216802">
    <property type="component" value="Unassembled WGS sequence"/>
</dbReference>
<gene>
    <name evidence="3" type="ORF">B8W98_11175</name>
    <name evidence="4" type="ORF">C5L28_000898</name>
    <name evidence="2" type="ORF">LPKJCM_00439</name>
</gene>
<dbReference type="AlphaFoldDB" id="A0A269XVF2"/>
<organism evidence="3 6">
    <name type="scientific">Lentilactobacillus parakefiri</name>
    <dbReference type="NCBI Taxonomy" id="152332"/>
    <lineage>
        <taxon>Bacteria</taxon>
        <taxon>Bacillati</taxon>
        <taxon>Bacillota</taxon>
        <taxon>Bacilli</taxon>
        <taxon>Lactobacillales</taxon>
        <taxon>Lactobacillaceae</taxon>
        <taxon>Lentilactobacillus</taxon>
    </lineage>
</organism>
<feature type="compositionally biased region" description="Basic and acidic residues" evidence="1">
    <location>
        <begin position="1"/>
        <end position="12"/>
    </location>
</feature>
<reference evidence="4 7" key="3">
    <citation type="journal article" date="2019" name="Appl. Microbiol. Biotechnol.">
        <title>Uncovering carbohydrate metabolism through a genotype-phenotype association study of 56 lactic acid bacteria genomes.</title>
        <authorList>
            <person name="Buron-Moles G."/>
            <person name="Chailyan A."/>
            <person name="Dolejs I."/>
            <person name="Forster J."/>
            <person name="Miks M.H."/>
        </authorList>
    </citation>
    <scope>NUCLEOTIDE SEQUENCE [LARGE SCALE GENOMIC DNA]</scope>
    <source>
        <strain evidence="4 7">DSM 10551</strain>
    </source>
</reference>
<sequence>MYDQADEKESKPTKIQRPMQGNCPKCHRPMSISYGLNRCPNCGFIFKSNFKVE</sequence>
<comment type="caution">
    <text evidence="3">The sequence shown here is derived from an EMBL/GenBank/DDBJ whole genome shotgun (WGS) entry which is preliminary data.</text>
</comment>